<comment type="caution">
    <text evidence="1">The sequence shown here is derived from an EMBL/GenBank/DDBJ whole genome shotgun (WGS) entry which is preliminary data.</text>
</comment>
<evidence type="ECO:0000313" key="1">
    <source>
        <dbReference type="EMBL" id="MBR7780549.1"/>
    </source>
</evidence>
<gene>
    <name evidence="1" type="ORF">KDM89_00220</name>
</gene>
<dbReference type="EMBL" id="JAGSPN010000001">
    <property type="protein sequence ID" value="MBR7780549.1"/>
    <property type="molecule type" value="Genomic_DNA"/>
</dbReference>
<name>A0A941I569_9BURK</name>
<dbReference type="RefSeq" id="WP_212685957.1">
    <property type="nucleotide sequence ID" value="NZ_JAGSPN010000001.1"/>
</dbReference>
<organism evidence="1 2">
    <name type="scientific">Undibacterium luofuense</name>
    <dbReference type="NCBI Taxonomy" id="2828733"/>
    <lineage>
        <taxon>Bacteria</taxon>
        <taxon>Pseudomonadati</taxon>
        <taxon>Pseudomonadota</taxon>
        <taxon>Betaproteobacteria</taxon>
        <taxon>Burkholderiales</taxon>
        <taxon>Oxalobacteraceae</taxon>
        <taxon>Undibacterium</taxon>
    </lineage>
</organism>
<dbReference type="Proteomes" id="UP000680067">
    <property type="component" value="Unassembled WGS sequence"/>
</dbReference>
<keyword evidence="2" id="KW-1185">Reference proteome</keyword>
<protein>
    <submittedName>
        <fullName evidence="1">Uncharacterized protein</fullName>
    </submittedName>
</protein>
<proteinExistence type="predicted"/>
<sequence length="158" mass="17999">MTHRWAHEQFTFITNRNWFKQEDKSQDGRLHLYCPETGSSLVLSMDAMDIPDSRMESVARFVLEARKRAHVEGIQELNGNKEVPVLEYDGERVAKHPTANAWEIGYEGTQPGRSFFGFMGFVTNNKVVSLFVITPFSYGDGCRNMFREVVGGFSVTIP</sequence>
<evidence type="ECO:0000313" key="2">
    <source>
        <dbReference type="Proteomes" id="UP000680067"/>
    </source>
</evidence>
<accession>A0A941I569</accession>
<reference evidence="1" key="1">
    <citation type="submission" date="2021-04" db="EMBL/GenBank/DDBJ databases">
        <title>novel species isolated from subtropical streams in China.</title>
        <authorList>
            <person name="Lu H."/>
        </authorList>
    </citation>
    <scope>NUCLEOTIDE SEQUENCE</scope>
    <source>
        <strain evidence="1">LFS511W</strain>
    </source>
</reference>
<dbReference type="AlphaFoldDB" id="A0A941I569"/>